<dbReference type="InterPro" id="IPR000060">
    <property type="entry name" value="BCCT_transptr"/>
</dbReference>
<feature type="transmembrane region" description="Helical" evidence="8">
    <location>
        <begin position="359"/>
        <end position="378"/>
    </location>
</feature>
<keyword evidence="3" id="KW-0813">Transport</keyword>
<feature type="transmembrane region" description="Helical" evidence="8">
    <location>
        <begin position="159"/>
        <end position="177"/>
    </location>
</feature>
<reference evidence="9 10" key="1">
    <citation type="submission" date="2018-09" db="EMBL/GenBank/DDBJ databases">
        <title>Altererythrobacter spongiae sp. nov., isolated from a marine sponge.</title>
        <authorList>
            <person name="Zhuang L."/>
            <person name="Luo L."/>
        </authorList>
    </citation>
    <scope>NUCLEOTIDE SEQUENCE [LARGE SCALE GENOMIC DNA]</scope>
    <source>
        <strain evidence="9 10">HN-Y73</strain>
    </source>
</reference>
<dbReference type="Proteomes" id="UP000284395">
    <property type="component" value="Unassembled WGS sequence"/>
</dbReference>
<evidence type="ECO:0000313" key="9">
    <source>
        <dbReference type="EMBL" id="RKF21700.1"/>
    </source>
</evidence>
<evidence type="ECO:0000256" key="1">
    <source>
        <dbReference type="ARBA" id="ARBA00004651"/>
    </source>
</evidence>
<feature type="transmembrane region" description="Helical" evidence="8">
    <location>
        <begin position="479"/>
        <end position="503"/>
    </location>
</feature>
<feature type="transmembrane region" description="Helical" evidence="8">
    <location>
        <begin position="330"/>
        <end position="352"/>
    </location>
</feature>
<feature type="transmembrane region" description="Helical" evidence="8">
    <location>
        <begin position="275"/>
        <end position="295"/>
    </location>
</feature>
<dbReference type="PANTHER" id="PTHR30047">
    <property type="entry name" value="HIGH-AFFINITY CHOLINE TRANSPORT PROTEIN-RELATED"/>
    <property type="match status" value="1"/>
</dbReference>
<feature type="transmembrane region" description="Helical" evidence="8">
    <location>
        <begin position="56"/>
        <end position="76"/>
    </location>
</feature>
<evidence type="ECO:0000256" key="8">
    <source>
        <dbReference type="SAM" id="Phobius"/>
    </source>
</evidence>
<dbReference type="RefSeq" id="WP_120324110.1">
    <property type="nucleotide sequence ID" value="NZ_RAPF01000003.1"/>
</dbReference>
<feature type="transmembrane region" description="Helical" evidence="8">
    <location>
        <begin position="454"/>
        <end position="473"/>
    </location>
</feature>
<proteinExistence type="inferred from homology"/>
<keyword evidence="6 8" id="KW-1133">Transmembrane helix</keyword>
<keyword evidence="4" id="KW-1003">Cell membrane</keyword>
<sequence>MASQSGGPGSPAANFKPSVFFGAIGLIGLIILFAVFNADQAESSFGAIQSAATHNFGWFFVLTADILLVFCGYFAISRAGHIRLGGPRAKPQYGLLTWFAMLFSAGMGIGLLFYGVAEPVMHFSNPPSSAFSNPDATLPRGLAGNAQHAMGLVFLHWGLHAWGIYAIIGLGLAYVAYNRNLSLSIGAFLKEAFPRIPTLVVDMIDVLAITATVCGVAASLGLGASQINAGLELLLGVPDNGLAKAIIIAVITGLATLSVAMGLDTGIRRLSECNMALAVLLALFIFVVGPTVFLLDGFVQNIGYYFQRFIYLSTWTETYSPGDWQSKWTIFYYAWWISWSPFVGIFIARISYGRSLTEFISGVLLVPSLFTFAWMTIFGDSALHIELLGNGGLSAAVNASMPDALFAFLDHYPLSQIASGLAIIIVATFFVTSADSGALVTAMIASGGHSHAGLIHRITWAVAFGTLAGALIWSGGLDALQTAAIVTGLPFAVVLLLMAAGLLRMILHELHLRDEAELEKQEREAAEAAAAAAEAFYAENEMSRKD</sequence>
<keyword evidence="7 8" id="KW-0472">Membrane</keyword>
<dbReference type="GO" id="GO:0022857">
    <property type="term" value="F:transmembrane transporter activity"/>
    <property type="evidence" value="ECO:0007669"/>
    <property type="project" value="InterPro"/>
</dbReference>
<feature type="transmembrane region" description="Helical" evidence="8">
    <location>
        <begin position="19"/>
        <end position="36"/>
    </location>
</feature>
<protein>
    <submittedName>
        <fullName evidence="9">BCCT family transporter</fullName>
    </submittedName>
</protein>
<name>A0A420EM29_9SPHN</name>
<keyword evidence="5 8" id="KW-0812">Transmembrane</keyword>
<feature type="transmembrane region" description="Helical" evidence="8">
    <location>
        <begin position="242"/>
        <end position="263"/>
    </location>
</feature>
<dbReference type="PANTHER" id="PTHR30047:SF7">
    <property type="entry name" value="HIGH-AFFINITY CHOLINE TRANSPORT PROTEIN"/>
    <property type="match status" value="1"/>
</dbReference>
<evidence type="ECO:0000256" key="6">
    <source>
        <dbReference type="ARBA" id="ARBA00022989"/>
    </source>
</evidence>
<dbReference type="Pfam" id="PF02028">
    <property type="entry name" value="BCCT"/>
    <property type="match status" value="1"/>
</dbReference>
<evidence type="ECO:0000256" key="7">
    <source>
        <dbReference type="ARBA" id="ARBA00023136"/>
    </source>
</evidence>
<comment type="caution">
    <text evidence="9">The sequence shown here is derived from an EMBL/GenBank/DDBJ whole genome shotgun (WGS) entry which is preliminary data.</text>
</comment>
<organism evidence="9 10">
    <name type="scientific">Altericroceibacterium spongiae</name>
    <dbReference type="NCBI Taxonomy" id="2320269"/>
    <lineage>
        <taxon>Bacteria</taxon>
        <taxon>Pseudomonadati</taxon>
        <taxon>Pseudomonadota</taxon>
        <taxon>Alphaproteobacteria</taxon>
        <taxon>Sphingomonadales</taxon>
        <taxon>Erythrobacteraceae</taxon>
        <taxon>Altericroceibacterium</taxon>
    </lineage>
</organism>
<evidence type="ECO:0000256" key="4">
    <source>
        <dbReference type="ARBA" id="ARBA00022475"/>
    </source>
</evidence>
<gene>
    <name evidence="9" type="ORF">D6851_06615</name>
</gene>
<keyword evidence="10" id="KW-1185">Reference proteome</keyword>
<dbReference type="OrthoDB" id="9775735at2"/>
<dbReference type="AlphaFoldDB" id="A0A420EM29"/>
<feature type="transmembrane region" description="Helical" evidence="8">
    <location>
        <begin position="96"/>
        <end position="117"/>
    </location>
</feature>
<comment type="similarity">
    <text evidence="2">Belongs to the BCCT transporter (TC 2.A.15) family.</text>
</comment>
<evidence type="ECO:0000313" key="10">
    <source>
        <dbReference type="Proteomes" id="UP000284395"/>
    </source>
</evidence>
<feature type="transmembrane region" description="Helical" evidence="8">
    <location>
        <begin position="417"/>
        <end position="442"/>
    </location>
</feature>
<evidence type="ECO:0000256" key="2">
    <source>
        <dbReference type="ARBA" id="ARBA00005658"/>
    </source>
</evidence>
<comment type="subcellular location">
    <subcellularLocation>
        <location evidence="1">Cell membrane</location>
        <topology evidence="1">Multi-pass membrane protein</topology>
    </subcellularLocation>
</comment>
<dbReference type="GO" id="GO:0005886">
    <property type="term" value="C:plasma membrane"/>
    <property type="evidence" value="ECO:0007669"/>
    <property type="project" value="UniProtKB-SubCell"/>
</dbReference>
<accession>A0A420EM29</accession>
<evidence type="ECO:0000256" key="3">
    <source>
        <dbReference type="ARBA" id="ARBA00022448"/>
    </source>
</evidence>
<feature type="transmembrane region" description="Helical" evidence="8">
    <location>
        <begin position="198"/>
        <end position="222"/>
    </location>
</feature>
<dbReference type="NCBIfam" id="TIGR00842">
    <property type="entry name" value="bcct"/>
    <property type="match status" value="1"/>
</dbReference>
<dbReference type="EMBL" id="RAPF01000003">
    <property type="protein sequence ID" value="RKF21700.1"/>
    <property type="molecule type" value="Genomic_DNA"/>
</dbReference>
<evidence type="ECO:0000256" key="5">
    <source>
        <dbReference type="ARBA" id="ARBA00022692"/>
    </source>
</evidence>